<evidence type="ECO:0000313" key="3">
    <source>
        <dbReference type="Proteomes" id="UP000316921"/>
    </source>
</evidence>
<dbReference type="Pfam" id="PF22612">
    <property type="entry name" value="GH113"/>
    <property type="match status" value="1"/>
</dbReference>
<dbReference type="KEGG" id="pbap:Pla133_35470"/>
<dbReference type="Gene3D" id="3.20.20.80">
    <property type="entry name" value="Glycosidases"/>
    <property type="match status" value="1"/>
</dbReference>
<keyword evidence="1" id="KW-0732">Signal</keyword>
<dbReference type="AlphaFoldDB" id="A0A518BN95"/>
<feature type="signal peptide" evidence="1">
    <location>
        <begin position="1"/>
        <end position="18"/>
    </location>
</feature>
<organism evidence="2 3">
    <name type="scientific">Engelhardtia mirabilis</name>
    <dbReference type="NCBI Taxonomy" id="2528011"/>
    <lineage>
        <taxon>Bacteria</taxon>
        <taxon>Pseudomonadati</taxon>
        <taxon>Planctomycetota</taxon>
        <taxon>Planctomycetia</taxon>
        <taxon>Planctomycetia incertae sedis</taxon>
        <taxon>Engelhardtia</taxon>
    </lineage>
</organism>
<protein>
    <recommendedName>
        <fullName evidence="4">Glycosyl hydrolase family 13 catalytic domain-containing protein</fullName>
    </recommendedName>
</protein>
<evidence type="ECO:0000256" key="1">
    <source>
        <dbReference type="SAM" id="SignalP"/>
    </source>
</evidence>
<dbReference type="InterPro" id="IPR055151">
    <property type="entry name" value="GH113"/>
</dbReference>
<dbReference type="RefSeq" id="WP_145067462.1">
    <property type="nucleotide sequence ID" value="NZ_CP036287.1"/>
</dbReference>
<evidence type="ECO:0008006" key="4">
    <source>
        <dbReference type="Google" id="ProtNLM"/>
    </source>
</evidence>
<name>A0A518BN95_9BACT</name>
<proteinExistence type="predicted"/>
<dbReference type="PROSITE" id="PS51257">
    <property type="entry name" value="PROKAR_LIPOPROTEIN"/>
    <property type="match status" value="1"/>
</dbReference>
<evidence type="ECO:0000313" key="2">
    <source>
        <dbReference type="EMBL" id="QDU68450.1"/>
    </source>
</evidence>
<dbReference type="EMBL" id="CP036287">
    <property type="protein sequence ID" value="QDU68450.1"/>
    <property type="molecule type" value="Genomic_DNA"/>
</dbReference>
<accession>A0A518BN95</accession>
<gene>
    <name evidence="2" type="ORF">Pla133_35470</name>
</gene>
<dbReference type="Proteomes" id="UP000316921">
    <property type="component" value="Chromosome"/>
</dbReference>
<sequence precursor="true">MQPRHGLLLALLAALVTAACGRPVHLVNADLAHGLFQRLYDAETVEVHVSEALIPGAQLAADSIRADGHFGAEVVPFGTASDRARPRLLYGRVDEPSITVLLSPLGVDPAAGGFHFHGREFYGAADAVVLVAPDPDRIGLPVTVVAGNDVEALARSWRLLVPSWRPGLHVIRDGHVELIARLEGLWPCEPVIEVDRAVAWDEAQGDFAALERDGLAFVAREDKDLAKRLNDYLRVAESARQRALGWTGVIGGEFEVRGVLHTSSASMLELLGQVELGCLAPTGDQVHVLITRQLPDDGGRAVAEAAVLAALGEPSAPWLLEALGVWASERWWQYPLDDWLALLQNAALAATVTELVEGVTTPLPSPHRYVPQRALLFAHLLETRGPEFVRELWEGDAELVIDEDLELSFHGRLEALRAERAERLDLVRQDRFRRTREVEQLRGLRLIPPRVRDGLLSEDGSQAIDDVTRLGANAVLLPVFAYDEAPLPSQPFEARRGPAAWTSEFSADHSDLELFLFTMLARRAGLSVALEPDLLESSSAGLAAHDHELVEVDQWVGFLDHYTRFVEHYALLAELSGMHLLSLGTELGPATDSRTDQADPLSKDPEIRERQLRRLDPIERAKLHKLIHDTELRNELGAARGAAWSEITSRARKIFAGLLTYSSSWAGERTRIAFWSDLDVVGANLFQPFDDSRPSGGDPEEIDERAARDHAPSLEFLEQRLRAQLGTISSFARRSKRGVVLMGLGFPGTDDAWLLPHLRQGETDPGARTLYLQALARALEHARTNQAGFKGAFLWSWPVGATESVRTGRGFTLDGPGARPLLPLVLGRQ</sequence>
<keyword evidence="3" id="KW-1185">Reference proteome</keyword>
<reference evidence="2 3" key="1">
    <citation type="submission" date="2019-02" db="EMBL/GenBank/DDBJ databases">
        <title>Deep-cultivation of Planctomycetes and their phenomic and genomic characterization uncovers novel biology.</title>
        <authorList>
            <person name="Wiegand S."/>
            <person name="Jogler M."/>
            <person name="Boedeker C."/>
            <person name="Pinto D."/>
            <person name="Vollmers J."/>
            <person name="Rivas-Marin E."/>
            <person name="Kohn T."/>
            <person name="Peeters S.H."/>
            <person name="Heuer A."/>
            <person name="Rast P."/>
            <person name="Oberbeckmann S."/>
            <person name="Bunk B."/>
            <person name="Jeske O."/>
            <person name="Meyerdierks A."/>
            <person name="Storesund J.E."/>
            <person name="Kallscheuer N."/>
            <person name="Luecker S."/>
            <person name="Lage O.M."/>
            <person name="Pohl T."/>
            <person name="Merkel B.J."/>
            <person name="Hornburger P."/>
            <person name="Mueller R.-W."/>
            <person name="Bruemmer F."/>
            <person name="Labrenz M."/>
            <person name="Spormann A.M."/>
            <person name="Op den Camp H."/>
            <person name="Overmann J."/>
            <person name="Amann R."/>
            <person name="Jetten M.S.M."/>
            <person name="Mascher T."/>
            <person name="Medema M.H."/>
            <person name="Devos D.P."/>
            <person name="Kaster A.-K."/>
            <person name="Ovreas L."/>
            <person name="Rohde M."/>
            <person name="Galperin M.Y."/>
            <person name="Jogler C."/>
        </authorList>
    </citation>
    <scope>NUCLEOTIDE SEQUENCE [LARGE SCALE GENOMIC DNA]</scope>
    <source>
        <strain evidence="2 3">Pla133</strain>
    </source>
</reference>
<feature type="chain" id="PRO_5021706480" description="Glycosyl hydrolase family 13 catalytic domain-containing protein" evidence="1">
    <location>
        <begin position="19"/>
        <end position="829"/>
    </location>
</feature>